<proteinExistence type="predicted"/>
<evidence type="ECO:0000313" key="2">
    <source>
        <dbReference type="WBParaSite" id="HPLM_0001970101-mRNA-1"/>
    </source>
</evidence>
<dbReference type="InterPro" id="IPR036047">
    <property type="entry name" value="F-box-like_dom_sf"/>
</dbReference>
<dbReference type="OMA" id="EILHFHM"/>
<protein>
    <submittedName>
        <fullName evidence="2">F-box domain-containing protein</fullName>
    </submittedName>
</protein>
<dbReference type="SUPFAM" id="SSF81383">
    <property type="entry name" value="F-box domain"/>
    <property type="match status" value="1"/>
</dbReference>
<dbReference type="WBParaSite" id="HPLM_0001970101-mRNA-1">
    <property type="protein sequence ID" value="HPLM_0001970101-mRNA-1"/>
    <property type="gene ID" value="HPLM_0001970101"/>
</dbReference>
<feature type="domain" description="F-box" evidence="1">
    <location>
        <begin position="21"/>
        <end position="65"/>
    </location>
</feature>
<accession>A0A0N4X5Q9</accession>
<organism evidence="2">
    <name type="scientific">Haemonchus placei</name>
    <name type="common">Barber's pole worm</name>
    <dbReference type="NCBI Taxonomy" id="6290"/>
    <lineage>
        <taxon>Eukaryota</taxon>
        <taxon>Metazoa</taxon>
        <taxon>Ecdysozoa</taxon>
        <taxon>Nematoda</taxon>
        <taxon>Chromadorea</taxon>
        <taxon>Rhabditida</taxon>
        <taxon>Rhabditina</taxon>
        <taxon>Rhabditomorpha</taxon>
        <taxon>Strongyloidea</taxon>
        <taxon>Trichostrongylidae</taxon>
        <taxon>Haemonchus</taxon>
    </lineage>
</organism>
<dbReference type="CDD" id="cd09917">
    <property type="entry name" value="F-box_SF"/>
    <property type="match status" value="1"/>
</dbReference>
<dbReference type="InterPro" id="IPR001810">
    <property type="entry name" value="F-box_dom"/>
</dbReference>
<name>A0A0N4X5Q9_HAEPC</name>
<dbReference type="AlphaFoldDB" id="A0A0N4X5Q9"/>
<dbReference type="Pfam" id="PF12937">
    <property type="entry name" value="F-box-like"/>
    <property type="match status" value="1"/>
</dbReference>
<sequence length="326" mass="36751">LERDSLKSFLSPKANRCLSPAFNFFGLPIELQLLILNQLSSRDLNSCRLTCQWMNQVIVENWSQLRSREIGCVDFIPGCQEIWGLYYDYSKKLTCFQHSIISRLVVYYGIITSSLLKSLSKTLSDLRISVKTLIIHNCRCDCTVSEFINFIVSANVEVLAIDVFEMRAFGQSIANDKIIRDLKCSLVYVNGDDVISGIVVNCFYEGSIELSGFSRLLSLKCSLVYVNGDDVISGIVVNCFYEGSIELSGFSRLLSDWGDGCIEILHFHMKIDDDAAHVATILEDSVHFRFLHGCVLKNGENQELFIEAKDGRLTLTPIRLSVAHQE</sequence>
<evidence type="ECO:0000259" key="1">
    <source>
        <dbReference type="PROSITE" id="PS50181"/>
    </source>
</evidence>
<reference evidence="2" key="1">
    <citation type="submission" date="2017-02" db="UniProtKB">
        <authorList>
            <consortium name="WormBaseParasite"/>
        </authorList>
    </citation>
    <scope>IDENTIFICATION</scope>
</reference>
<dbReference type="PROSITE" id="PS50181">
    <property type="entry name" value="FBOX"/>
    <property type="match status" value="1"/>
</dbReference>